<reference evidence="1 2" key="1">
    <citation type="submission" date="2019-01" db="EMBL/GenBank/DDBJ databases">
        <authorList>
            <person name="Le T.S."/>
            <person name="Kurtboke I."/>
        </authorList>
    </citation>
    <scope>NUCLEOTIDE SEQUENCE [LARGE SCALE GENOMIC DNA]</scope>
</reference>
<dbReference type="KEGG" id="vg:55613472"/>
<keyword evidence="2" id="KW-1185">Reference proteome</keyword>
<dbReference type="InterPro" id="IPR013783">
    <property type="entry name" value="Ig-like_fold"/>
</dbReference>
<evidence type="ECO:0000313" key="2">
    <source>
        <dbReference type="Proteomes" id="UP000320660"/>
    </source>
</evidence>
<protein>
    <submittedName>
        <fullName evidence="1">Diguanylate cyclase/phosphodiesterase (GGDEF &amp; EAL domains) with PAS/PAC sensor(S)</fullName>
    </submittedName>
</protein>
<organism evidence="1 2">
    <name type="scientific">Vibrio phage 2 TSL-2019</name>
    <dbReference type="NCBI Taxonomy" id="2508172"/>
    <lineage>
        <taxon>Viruses</taxon>
        <taxon>Duplodnaviria</taxon>
        <taxon>Heunggongvirae</taxon>
        <taxon>Uroviricota</taxon>
        <taxon>Caudoviricetes</taxon>
        <taxon>Chimalliviridae</taxon>
        <taxon>Gorgonvirinae</taxon>
        <taxon>Aphroditevirus</taxon>
        <taxon>Aphroditevirus av2TSL2019</taxon>
    </lineage>
</organism>
<dbReference type="Proteomes" id="UP000320660">
    <property type="component" value="Segment"/>
</dbReference>
<dbReference type="Gene3D" id="2.60.40.10">
    <property type="entry name" value="Immunoglobulins"/>
    <property type="match status" value="1"/>
</dbReference>
<dbReference type="EMBL" id="MK368614">
    <property type="protein sequence ID" value="QAU04259.1"/>
    <property type="molecule type" value="Genomic_DNA"/>
</dbReference>
<name>A0A513PWG2_9CAUD</name>
<dbReference type="RefSeq" id="YP_009843206.1">
    <property type="nucleotide sequence ID" value="NC_048747.1"/>
</dbReference>
<dbReference type="GeneID" id="55613472"/>
<dbReference type="SUPFAM" id="SSF49373">
    <property type="entry name" value="Invasin/intimin cell-adhesion fragments"/>
    <property type="match status" value="1"/>
</dbReference>
<evidence type="ECO:0000313" key="1">
    <source>
        <dbReference type="EMBL" id="QAU04259.1"/>
    </source>
</evidence>
<sequence>MKHIRQILLDKTALIRISYAESQGDPAEIALAKSRFDGLMDDEVQFLSIKERYEGAGTFIGEIKLTGRDGFEFVQEWSPGDTVPVLSKKERIKVPNLEVFRNIVIPGLYYVEDIAELYLVVKESMSILDIQKLLGFEFDPGELEVRLSHLKVQSPIVDGTLPLKTVTPNPDGTMTDGTGINITDSSVEGNILPANPYAPTQYITVERVGTEPVMSAEIDKAFKAEFVGTYRQGDIIEGTLGEDNTFNLDLDLKNQQTDDLQMIVSVGLDRDKLTDVYSVTYIDEHWTIGEVTTPVDLTRVGQPFRIAGHVVGDFGRTPWGDELREPKIIIEEVGQGPVVVQFDTNGMFDIQHTPVVAGDMTIKFVCGLPQDLNVFSETHQILAALSVDDLILGPLSADKTEVRADELVTLTSTLRSSDGLTLTDVPVEFLVDDQVTNQLFATPEGVLEHIYDVENDTLDPVTYAVKLRLGTDESNVITITVQPSDQVPGRFEIINDEGELFKEGELRFRIYDTVDRPMVGTSGTWFREGGAPKAYTVDGEEYVATLDSPVDVENTVVESITLKCQSLETPVDFTWNLVRRFDEVFLEPENPTTGVTDDTITLTGKTLDQIDDPVGNVPLVFKADGLKVSDITSNAQGVFSVDVSETDEAEHLYSFIGENDIGASIAVTWAKTHVLSSIDLTSPTTQTLFTDETFHITGNLLDQYSENMVGETVTLEYPDGHTVNQVTTESGFDFVADYRDNGSLNHTLTVKAGAFTATVNVTWEVKSDPVIANLTVVPNTVDIGDNYTVTGEISVNYPYDWSTTRVAITNDASEVVNVTCAADGSFTYTGTAVAQGTFTIIADAVDVVTPEETITLTVREPRVPTSINVVDLPDSASVFEGQSAVITGTILDQESELIDVAVTATLGGVPLTNTAVDAGHFEFSATHEGVGSEVMTITAGDVTRDVTITWKAVTYEFTNIKMLHESVLQNEPFGFQGTLYSEGGGDVSGKTIEVLNSSTDTLLTTVTTEADGTFSGTYATNTPGALPVTFRYGTVQGGTYTVIIREIMVPTTLSINTDPKTSDINQDVTFAGLVKDQKGNIMVGVNVDLKEGGSVLQSQDTLFNGRFSFAQTSADAGVKTYTVQVGDLSEDIQVTWVDPNVVTTINQVAPIDNDVVAGETITVNVETLNASGVDVVGKVPTFTYTGTATPTQDGKTLTITEADAANATLTVSADGVDLPIALTWAAPPAVYSTIEVVSGETTGTTGETVPVKIVTKDQDGNPMGNQAVTWDTGGIPFPVVYTDENGEKTFSFSSDDEGAVTYNFNGGGGVTGASHTITWSKPAPVYSSIELVSGSTTGTVGTPVEVVVRTLDQYGEPMGLQPVVWDDGGIPFPQRTSAPDGTLTYNLSADAAGDVTYNFFAGGGVTGFSHTITWSEPTPVYTSIDVQHGNLDVAVGETVTFTVTTLDQNGQPMDQEQVVMYDGNMTWPARTSDLDGVVVFEFTEAEAKSVTYAFLGGDDRKEYTVTWS</sequence>
<dbReference type="InterPro" id="IPR008964">
    <property type="entry name" value="Invasin/intimin_cell_adhesion"/>
</dbReference>
<accession>A0A513PWG2</accession>
<proteinExistence type="predicted"/>